<keyword evidence="1" id="KW-1133">Transmembrane helix</keyword>
<dbReference type="OrthoDB" id="2593732at2759"/>
<proteinExistence type="predicted"/>
<dbReference type="RefSeq" id="XP_018001132.1">
    <property type="nucleotide sequence ID" value="XM_018148524.1"/>
</dbReference>
<evidence type="ECO:0000313" key="2">
    <source>
        <dbReference type="EMBL" id="KPI41169.1"/>
    </source>
</evidence>
<dbReference type="VEuPathDB" id="FungiDB:AB675_8103"/>
<organism evidence="2 3">
    <name type="scientific">Cyphellophora attinorum</name>
    <dbReference type="NCBI Taxonomy" id="1664694"/>
    <lineage>
        <taxon>Eukaryota</taxon>
        <taxon>Fungi</taxon>
        <taxon>Dikarya</taxon>
        <taxon>Ascomycota</taxon>
        <taxon>Pezizomycotina</taxon>
        <taxon>Eurotiomycetes</taxon>
        <taxon>Chaetothyriomycetidae</taxon>
        <taxon>Chaetothyriales</taxon>
        <taxon>Cyphellophoraceae</taxon>
        <taxon>Cyphellophora</taxon>
    </lineage>
</organism>
<dbReference type="EMBL" id="LFJN01000010">
    <property type="protein sequence ID" value="KPI41169.1"/>
    <property type="molecule type" value="Genomic_DNA"/>
</dbReference>
<reference evidence="2 3" key="1">
    <citation type="submission" date="2015-06" db="EMBL/GenBank/DDBJ databases">
        <title>Draft genome of the ant-associated black yeast Phialophora attae CBS 131958.</title>
        <authorList>
            <person name="Moreno L.F."/>
            <person name="Stielow B.J."/>
            <person name="de Hoog S."/>
            <person name="Vicente V.A."/>
            <person name="Weiss V.A."/>
            <person name="de Vries M."/>
            <person name="Cruz L.M."/>
            <person name="Souza E.M."/>
        </authorList>
    </citation>
    <scope>NUCLEOTIDE SEQUENCE [LARGE SCALE GENOMIC DNA]</scope>
    <source>
        <strain evidence="2 3">CBS 131958</strain>
    </source>
</reference>
<gene>
    <name evidence="2" type="ORF">AB675_8103</name>
</gene>
<keyword evidence="1" id="KW-0472">Membrane</keyword>
<accession>A0A0N0NNB2</accession>
<feature type="transmembrane region" description="Helical" evidence="1">
    <location>
        <begin position="95"/>
        <end position="117"/>
    </location>
</feature>
<evidence type="ECO:0000256" key="1">
    <source>
        <dbReference type="SAM" id="Phobius"/>
    </source>
</evidence>
<keyword evidence="3" id="KW-1185">Reference proteome</keyword>
<dbReference type="GeneID" id="28740403"/>
<evidence type="ECO:0000313" key="3">
    <source>
        <dbReference type="Proteomes" id="UP000038010"/>
    </source>
</evidence>
<dbReference type="Proteomes" id="UP000038010">
    <property type="component" value="Unassembled WGS sequence"/>
</dbReference>
<dbReference type="AlphaFoldDB" id="A0A0N0NNB2"/>
<keyword evidence="1" id="KW-0812">Transmembrane</keyword>
<sequence>MTNPLDDIHTTAHERSSLDMFQRTVARFHAQRMHSAAHIWETLIPQVAHSYPTLRNALVAIGTVTLSLWGGFNEEPIRKALIDARKYMSRSVSDLLDASVAFALPKVVLTLVALAFWQYESMKGAFEDSIVHVEAAARLATEFEGKNQEEEAVAAIIPRYASLTRRQTETSSTAIQI</sequence>
<protein>
    <submittedName>
        <fullName evidence="2">Uncharacterized protein</fullName>
    </submittedName>
</protein>
<dbReference type="InterPro" id="IPR021858">
    <property type="entry name" value="Fun_TF"/>
</dbReference>
<comment type="caution">
    <text evidence="2">The sequence shown here is derived from an EMBL/GenBank/DDBJ whole genome shotgun (WGS) entry which is preliminary data.</text>
</comment>
<name>A0A0N0NNB2_9EURO</name>
<dbReference type="Pfam" id="PF11951">
    <property type="entry name" value="Fungal_trans_2"/>
    <property type="match status" value="1"/>
</dbReference>